<name>A0AAU8B9Z2_9CAUD</name>
<reference evidence="1" key="1">
    <citation type="submission" date="2024-03" db="EMBL/GenBank/DDBJ databases">
        <title>Diverse circular DNA viruses in blood, oral, and fecal samples of captive lemurs.</title>
        <authorList>
            <person name="Paietta E.N."/>
            <person name="Kraberger S."/>
            <person name="Lund M.C."/>
            <person name="Custer J.M."/>
            <person name="Vargas K.M."/>
            <person name="Ehmke E.E."/>
            <person name="Yoder A.D."/>
            <person name="Varsani A."/>
        </authorList>
    </citation>
    <scope>NUCLEOTIDE SEQUENCE</scope>
    <source>
        <strain evidence="1">Duke_30FF_63</strain>
    </source>
</reference>
<sequence length="256" mass="28936">MGIPADNETLNTFISIYSGIKDNRELTAKEQFEVFQKMLKRDQQGDIRSIVNAIHRSIGKDELAKQGRSTEKRTVDKVFNDYKKTSQIAMLAVAYNHNHPNLQDYSVKGPNGERYYPINQNNTISGIVRSLNDPDSGATASFRQSKYCEASCILDAAGQVDVNDEDSMLRLNTFVGMKDANKAKGSDYFGITAMEDYLAKMYMTENDQIVFPTMADKKTWYSISSSNINLIHDLVIDTVPMNFIYEASYNYYSANV</sequence>
<accession>A0AAU8B9Z2</accession>
<evidence type="ECO:0000313" key="1">
    <source>
        <dbReference type="EMBL" id="XCD08366.1"/>
    </source>
</evidence>
<dbReference type="EMBL" id="PP511876">
    <property type="protein sequence ID" value="XCD08366.1"/>
    <property type="molecule type" value="Genomic_DNA"/>
</dbReference>
<evidence type="ECO:0008006" key="2">
    <source>
        <dbReference type="Google" id="ProtNLM"/>
    </source>
</evidence>
<proteinExistence type="predicted"/>
<protein>
    <recommendedName>
        <fullName evidence="2">Capsid protein</fullName>
    </recommendedName>
</protein>
<organism evidence="1">
    <name type="scientific">Dulem virus 42</name>
    <dbReference type="NCBI Taxonomy" id="3145760"/>
    <lineage>
        <taxon>Viruses</taxon>
        <taxon>Duplodnaviria</taxon>
        <taxon>Heunggongvirae</taxon>
        <taxon>Uroviricota</taxon>
        <taxon>Caudoviricetes</taxon>
    </lineage>
</organism>